<dbReference type="InterPro" id="IPR035418">
    <property type="entry name" value="AraC-bd_2"/>
</dbReference>
<evidence type="ECO:0000313" key="6">
    <source>
        <dbReference type="Proteomes" id="UP001056383"/>
    </source>
</evidence>
<evidence type="ECO:0000259" key="4">
    <source>
        <dbReference type="PROSITE" id="PS01124"/>
    </source>
</evidence>
<keyword evidence="1" id="KW-0805">Transcription regulation</keyword>
<evidence type="ECO:0000256" key="1">
    <source>
        <dbReference type="ARBA" id="ARBA00023015"/>
    </source>
</evidence>
<dbReference type="SUPFAM" id="SSF46689">
    <property type="entry name" value="Homeodomain-like"/>
    <property type="match status" value="1"/>
</dbReference>
<evidence type="ECO:0000313" key="5">
    <source>
        <dbReference type="EMBL" id="URN16461.1"/>
    </source>
</evidence>
<accession>A0ABY4TBX2</accession>
<name>A0ABY4TBX2_9ACTN</name>
<reference evidence="5" key="1">
    <citation type="submission" date="2022-04" db="EMBL/GenBank/DDBJ databases">
        <title>Systematic whole-genome sequencing reveals an unexpected diversity among actinomycetoma pathogens and provides insights into their antibacterial susceptibilities.</title>
        <authorList>
            <person name="Watson A.K."/>
            <person name="Kepplinger B."/>
            <person name="Bakhiet S.M."/>
            <person name="Mhmoud N.A."/>
            <person name="Chapman J."/>
            <person name="Allenby N."/>
            <person name="Mickiewicz K."/>
            <person name="Goodfellow M."/>
            <person name="Fahal A.H."/>
            <person name="Errington J."/>
        </authorList>
    </citation>
    <scope>NUCLEOTIDE SEQUENCE</scope>
    <source>
        <strain evidence="5">SD 504</strain>
    </source>
</reference>
<proteinExistence type="predicted"/>
<dbReference type="PANTHER" id="PTHR46796:SF6">
    <property type="entry name" value="ARAC SUBFAMILY"/>
    <property type="match status" value="1"/>
</dbReference>
<dbReference type="Pfam" id="PF12833">
    <property type="entry name" value="HTH_18"/>
    <property type="match status" value="1"/>
</dbReference>
<dbReference type="EMBL" id="CP095474">
    <property type="protein sequence ID" value="URN16461.1"/>
    <property type="molecule type" value="Genomic_DNA"/>
</dbReference>
<dbReference type="SMART" id="SM00342">
    <property type="entry name" value="HTH_ARAC"/>
    <property type="match status" value="1"/>
</dbReference>
<dbReference type="RefSeq" id="WP_029553402.1">
    <property type="nucleotide sequence ID" value="NZ_CP095474.1"/>
</dbReference>
<keyword evidence="3" id="KW-0804">Transcription</keyword>
<dbReference type="InterPro" id="IPR050204">
    <property type="entry name" value="AraC_XylS_family_regulators"/>
</dbReference>
<sequence length="323" mass="34804">MLTTVLDTDRLPPADRTAAWAETTALALVTTRFRFSDPEHFGARIRTMTLGPAQLSDLSYASLVSQRPPRLIRRSDPEPYQLALTTAGQQGIEQAGRRAVIGAGDIVLYDSSRPFTATAGPAGSTSHSLLLQFPRALMPLPDKVVAPLCGATLDGARGTGLVFRQILTGLIGAHDRLGPADRVRLGHTAIDLAAAVIAQHAEHISSLPPETRRQALFHEITRFITLHLGDPGLKPAAIAAAHFISTRYLHRVFQCNGTTVNGFIRQARISRCRRDLADPSLHAVPVAAIGARWGFTRPSDFTRAFRAATGMTPGEYRAAARGS</sequence>
<evidence type="ECO:0000256" key="3">
    <source>
        <dbReference type="ARBA" id="ARBA00023163"/>
    </source>
</evidence>
<gene>
    <name evidence="5" type="ORF">MW084_11525</name>
</gene>
<protein>
    <submittedName>
        <fullName evidence="5">Helix-turn-helix domain-containing protein</fullName>
    </submittedName>
</protein>
<evidence type="ECO:0000256" key="2">
    <source>
        <dbReference type="ARBA" id="ARBA00023125"/>
    </source>
</evidence>
<feature type="domain" description="HTH araC/xylS-type" evidence="4">
    <location>
        <begin position="218"/>
        <end position="319"/>
    </location>
</feature>
<dbReference type="InterPro" id="IPR009057">
    <property type="entry name" value="Homeodomain-like_sf"/>
</dbReference>
<organism evidence="5 6">
    <name type="scientific">Streptomyces sudanensis</name>
    <dbReference type="NCBI Taxonomy" id="436397"/>
    <lineage>
        <taxon>Bacteria</taxon>
        <taxon>Bacillati</taxon>
        <taxon>Actinomycetota</taxon>
        <taxon>Actinomycetes</taxon>
        <taxon>Kitasatosporales</taxon>
        <taxon>Streptomycetaceae</taxon>
        <taxon>Streptomyces</taxon>
    </lineage>
</organism>
<keyword evidence="6" id="KW-1185">Reference proteome</keyword>
<dbReference type="Pfam" id="PF14525">
    <property type="entry name" value="AraC_binding_2"/>
    <property type="match status" value="1"/>
</dbReference>
<dbReference type="Gene3D" id="1.10.10.60">
    <property type="entry name" value="Homeodomain-like"/>
    <property type="match status" value="1"/>
</dbReference>
<keyword evidence="2" id="KW-0238">DNA-binding</keyword>
<dbReference type="InterPro" id="IPR018060">
    <property type="entry name" value="HTH_AraC"/>
</dbReference>
<dbReference type="Proteomes" id="UP001056383">
    <property type="component" value="Chromosome"/>
</dbReference>
<dbReference type="PROSITE" id="PS01124">
    <property type="entry name" value="HTH_ARAC_FAMILY_2"/>
    <property type="match status" value="1"/>
</dbReference>
<dbReference type="PANTHER" id="PTHR46796">
    <property type="entry name" value="HTH-TYPE TRANSCRIPTIONAL ACTIVATOR RHAS-RELATED"/>
    <property type="match status" value="1"/>
</dbReference>